<evidence type="ECO:0000313" key="2">
    <source>
        <dbReference type="Proteomes" id="UP001497535"/>
    </source>
</evidence>
<sequence length="306" mass="36346">MKNIQNFYSNLANRKNDGKILYFLNAQTFNLDYLIKISSYGGKPEESLANKFYKFMKKRELSFVDQIKKFIEKVKKEDEEKEEREEENEGKNEVKEEENERKNEEREVEELQEGGEERKKEKLKNEGKKKGENAVKNGKEEEEQEEEIKEEGQEDDEEDEEDEEEDEQVEEDEEKKDENGDEEENEESEEDEVKEESEEEQQEEDLSYPYTIQELELKNDCLIMLYKEKYIIKKLIFEEFMKKGTVDFTKMLGKKKTSGKPKINRAKSVEVKKNEPENDRQNSVSSVIFKSAATLKSRFSSFLPFN</sequence>
<organism evidence="1 2">
    <name type="scientific">Meloidogyne enterolobii</name>
    <name type="common">Root-knot nematode worm</name>
    <name type="synonym">Meloidogyne mayaguensis</name>
    <dbReference type="NCBI Taxonomy" id="390850"/>
    <lineage>
        <taxon>Eukaryota</taxon>
        <taxon>Metazoa</taxon>
        <taxon>Ecdysozoa</taxon>
        <taxon>Nematoda</taxon>
        <taxon>Chromadorea</taxon>
        <taxon>Rhabditida</taxon>
        <taxon>Tylenchina</taxon>
        <taxon>Tylenchomorpha</taxon>
        <taxon>Tylenchoidea</taxon>
        <taxon>Meloidogynidae</taxon>
        <taxon>Meloidogyninae</taxon>
        <taxon>Meloidogyne</taxon>
    </lineage>
</organism>
<dbReference type="EMBL" id="CAVMJV010000054">
    <property type="protein sequence ID" value="CAK5084647.1"/>
    <property type="molecule type" value="Genomic_DNA"/>
</dbReference>
<keyword evidence="2" id="KW-1185">Reference proteome</keyword>
<reference evidence="1" key="1">
    <citation type="submission" date="2023-11" db="EMBL/GenBank/DDBJ databases">
        <authorList>
            <person name="Poullet M."/>
        </authorList>
    </citation>
    <scope>NUCLEOTIDE SEQUENCE</scope>
    <source>
        <strain evidence="1">E1834</strain>
    </source>
</reference>
<accession>A0ACB0ZZP3</accession>
<evidence type="ECO:0000313" key="1">
    <source>
        <dbReference type="EMBL" id="CAK5084647.1"/>
    </source>
</evidence>
<name>A0ACB0ZZP3_MELEN</name>
<protein>
    <submittedName>
        <fullName evidence="1">Uncharacterized protein</fullName>
    </submittedName>
</protein>
<dbReference type="Proteomes" id="UP001497535">
    <property type="component" value="Unassembled WGS sequence"/>
</dbReference>
<proteinExistence type="predicted"/>
<comment type="caution">
    <text evidence="1">The sequence shown here is derived from an EMBL/GenBank/DDBJ whole genome shotgun (WGS) entry which is preliminary data.</text>
</comment>
<gene>
    <name evidence="1" type="ORF">MENTE1834_LOCUS32045</name>
</gene>